<dbReference type="PROSITE" id="PS50279">
    <property type="entry name" value="BPTI_KUNITZ_2"/>
    <property type="match status" value="1"/>
</dbReference>
<name>A0ABN8J5E8_9NEOP</name>
<dbReference type="Gene3D" id="4.10.410.10">
    <property type="entry name" value="Pancreatic trypsin inhibitor Kunitz domain"/>
    <property type="match status" value="1"/>
</dbReference>
<gene>
    <name evidence="3" type="ORF">IPOD504_LOCUS16152</name>
</gene>
<dbReference type="Proteomes" id="UP000837857">
    <property type="component" value="Chromosome 7"/>
</dbReference>
<keyword evidence="4" id="KW-1185">Reference proteome</keyword>
<feature type="chain" id="PRO_5047282414" description="BPTI/Kunitz inhibitor domain-containing protein" evidence="1">
    <location>
        <begin position="24"/>
        <end position="270"/>
    </location>
</feature>
<dbReference type="InterPro" id="IPR002223">
    <property type="entry name" value="Kunitz_BPTI"/>
</dbReference>
<keyword evidence="1" id="KW-0732">Signal</keyword>
<feature type="domain" description="BPTI/Kunitz inhibitor" evidence="2">
    <location>
        <begin position="100"/>
        <end position="150"/>
    </location>
</feature>
<protein>
    <recommendedName>
        <fullName evidence="2">BPTI/Kunitz inhibitor domain-containing protein</fullName>
    </recommendedName>
</protein>
<evidence type="ECO:0000259" key="2">
    <source>
        <dbReference type="PROSITE" id="PS50279"/>
    </source>
</evidence>
<feature type="non-terminal residue" evidence="3">
    <location>
        <position position="1"/>
    </location>
</feature>
<sequence>MYLIYLYLYSIIYLLNLLDYSLSAPDSHCFHRFNGSDCGRTPTPVFHYYHPGSRCEIGIWRGCFTPNIFESEDLCSHHCIYRFLGVPADGSPSYLSRDTCQATLNSTKCSDHSIKVYTYDRAGDICLPAVWRGCNTGNLFTNEHNCKLACKRNDSSTNFAEQVLELMLKDAQNIDSILDSVVPQTTTSTQMYTIKSTSTTKMPSTAHETEAVPDATYPITTTTTTTPVATTVTTTIETTVATTETTKAPTMITELPTTRVSGTVEEVVLP</sequence>
<proteinExistence type="predicted"/>
<organism evidence="3 4">
    <name type="scientific">Iphiclides podalirius</name>
    <name type="common">scarce swallowtail</name>
    <dbReference type="NCBI Taxonomy" id="110791"/>
    <lineage>
        <taxon>Eukaryota</taxon>
        <taxon>Metazoa</taxon>
        <taxon>Ecdysozoa</taxon>
        <taxon>Arthropoda</taxon>
        <taxon>Hexapoda</taxon>
        <taxon>Insecta</taxon>
        <taxon>Pterygota</taxon>
        <taxon>Neoptera</taxon>
        <taxon>Endopterygota</taxon>
        <taxon>Lepidoptera</taxon>
        <taxon>Glossata</taxon>
        <taxon>Ditrysia</taxon>
        <taxon>Papilionoidea</taxon>
        <taxon>Papilionidae</taxon>
        <taxon>Papilioninae</taxon>
        <taxon>Iphiclides</taxon>
    </lineage>
</organism>
<accession>A0ABN8J5E8</accession>
<evidence type="ECO:0000313" key="3">
    <source>
        <dbReference type="EMBL" id="CAH2074602.1"/>
    </source>
</evidence>
<evidence type="ECO:0000313" key="4">
    <source>
        <dbReference type="Proteomes" id="UP000837857"/>
    </source>
</evidence>
<dbReference type="InterPro" id="IPR036880">
    <property type="entry name" value="Kunitz_BPTI_sf"/>
</dbReference>
<evidence type="ECO:0000256" key="1">
    <source>
        <dbReference type="SAM" id="SignalP"/>
    </source>
</evidence>
<dbReference type="SUPFAM" id="SSF57362">
    <property type="entry name" value="BPTI-like"/>
    <property type="match status" value="2"/>
</dbReference>
<dbReference type="EMBL" id="OW152819">
    <property type="protein sequence ID" value="CAH2074602.1"/>
    <property type="molecule type" value="Genomic_DNA"/>
</dbReference>
<feature type="signal peptide" evidence="1">
    <location>
        <begin position="1"/>
        <end position="23"/>
    </location>
</feature>
<reference evidence="3" key="1">
    <citation type="submission" date="2022-03" db="EMBL/GenBank/DDBJ databases">
        <authorList>
            <person name="Martin H S."/>
        </authorList>
    </citation>
    <scope>NUCLEOTIDE SEQUENCE</scope>
</reference>